<evidence type="ECO:0000313" key="4">
    <source>
        <dbReference type="Proteomes" id="UP000016160"/>
    </source>
</evidence>
<gene>
    <name evidence="3" type="ORF">BN863_11710</name>
</gene>
<sequence length="200" mass="22856">MKTKAFFIFSLLFMSWGAQAHQTNLSSTVLVEQENQKWVLQVSASLTAFEYQIEEYYGKSSYSTPKEFQKLVVDYVRAHVAITLNDNQLAVLTQGMIKLGHETSVTFQLSEMPKDIQLLSVYNGSFSNISRNKGVVYILKEGFNREQFILNNDNNHTVKLRTADSKFELVKQEESKSYSNTWVMAFGVLVVSGFGFLIYK</sequence>
<feature type="transmembrane region" description="Helical" evidence="1">
    <location>
        <begin position="181"/>
        <end position="199"/>
    </location>
</feature>
<keyword evidence="1" id="KW-0472">Membrane</keyword>
<dbReference type="EMBL" id="HG315671">
    <property type="protein sequence ID" value="CDF78883.1"/>
    <property type="molecule type" value="Genomic_DNA"/>
</dbReference>
<dbReference type="HOGENOM" id="CLU_111501_0_0_10"/>
<accession>T2KKB4</accession>
<dbReference type="AlphaFoldDB" id="T2KKB4"/>
<keyword evidence="1" id="KW-0812">Transmembrane</keyword>
<organism evidence="3 4">
    <name type="scientific">Formosa agariphila (strain DSM 15362 / KCTC 12365 / LMG 23005 / KMM 3901 / M-2Alg 35-1)</name>
    <dbReference type="NCBI Taxonomy" id="1347342"/>
    <lineage>
        <taxon>Bacteria</taxon>
        <taxon>Pseudomonadati</taxon>
        <taxon>Bacteroidota</taxon>
        <taxon>Flavobacteriia</taxon>
        <taxon>Flavobacteriales</taxon>
        <taxon>Flavobacteriaceae</taxon>
        <taxon>Formosa</taxon>
    </lineage>
</organism>
<dbReference type="Proteomes" id="UP000016160">
    <property type="component" value="Chromosome"/>
</dbReference>
<dbReference type="STRING" id="1347342.BN863_11710"/>
<proteinExistence type="predicted"/>
<keyword evidence="4" id="KW-1185">Reference proteome</keyword>
<keyword evidence="1" id="KW-1133">Transmembrane helix</keyword>
<dbReference type="OrthoDB" id="1177179at2"/>
<dbReference type="PATRIC" id="fig|1347342.6.peg.1181"/>
<dbReference type="eggNOG" id="ENOG5032RZ3">
    <property type="taxonomic scope" value="Bacteria"/>
</dbReference>
<evidence type="ECO:0000256" key="2">
    <source>
        <dbReference type="SAM" id="SignalP"/>
    </source>
</evidence>
<feature type="signal peptide" evidence="2">
    <location>
        <begin position="1"/>
        <end position="20"/>
    </location>
</feature>
<reference evidence="3 4" key="1">
    <citation type="journal article" date="2013" name="Appl. Environ. Microbiol.">
        <title>The genome of the alga-associated marine flavobacterium Formosa agariphila KMM 3901T reveals a broad potential for degradation of algal polysaccharides.</title>
        <authorList>
            <person name="Mann A.J."/>
            <person name="Hahnke R.L."/>
            <person name="Huang S."/>
            <person name="Werner J."/>
            <person name="Xing P."/>
            <person name="Barbeyron T."/>
            <person name="Huettel B."/>
            <person name="Stueber K."/>
            <person name="Reinhardt R."/>
            <person name="Harder J."/>
            <person name="Gloeckner F.O."/>
            <person name="Amann R.I."/>
            <person name="Teeling H."/>
        </authorList>
    </citation>
    <scope>NUCLEOTIDE SEQUENCE [LARGE SCALE GENOMIC DNA]</scope>
    <source>
        <strain evidence="4">DSM 15362 / KCTC 12365 / LMG 23005 / KMM 3901</strain>
    </source>
</reference>
<keyword evidence="2" id="KW-0732">Signal</keyword>
<evidence type="ECO:0000313" key="3">
    <source>
        <dbReference type="EMBL" id="CDF78883.1"/>
    </source>
</evidence>
<protein>
    <submittedName>
        <fullName evidence="3">Uncharacterized protein</fullName>
    </submittedName>
</protein>
<name>T2KKB4_FORAG</name>
<dbReference type="RefSeq" id="WP_038528499.1">
    <property type="nucleotide sequence ID" value="NZ_HG315671.1"/>
</dbReference>
<feature type="chain" id="PRO_5004602620" evidence="2">
    <location>
        <begin position="21"/>
        <end position="200"/>
    </location>
</feature>
<evidence type="ECO:0000256" key="1">
    <source>
        <dbReference type="SAM" id="Phobius"/>
    </source>
</evidence>